<accession>A0AAV4P6N6</accession>
<organism evidence="1 2">
    <name type="scientific">Caerostris extrusa</name>
    <name type="common">Bark spider</name>
    <name type="synonym">Caerostris bankana</name>
    <dbReference type="NCBI Taxonomy" id="172846"/>
    <lineage>
        <taxon>Eukaryota</taxon>
        <taxon>Metazoa</taxon>
        <taxon>Ecdysozoa</taxon>
        <taxon>Arthropoda</taxon>
        <taxon>Chelicerata</taxon>
        <taxon>Arachnida</taxon>
        <taxon>Araneae</taxon>
        <taxon>Araneomorphae</taxon>
        <taxon>Entelegynae</taxon>
        <taxon>Araneoidea</taxon>
        <taxon>Araneidae</taxon>
        <taxon>Caerostris</taxon>
    </lineage>
</organism>
<dbReference type="AlphaFoldDB" id="A0AAV4P6N6"/>
<protein>
    <submittedName>
        <fullName evidence="1">Uncharacterized protein</fullName>
    </submittedName>
</protein>
<evidence type="ECO:0000313" key="1">
    <source>
        <dbReference type="EMBL" id="GIX91595.1"/>
    </source>
</evidence>
<comment type="caution">
    <text evidence="1">The sequence shown here is derived from an EMBL/GenBank/DDBJ whole genome shotgun (WGS) entry which is preliminary data.</text>
</comment>
<keyword evidence="2" id="KW-1185">Reference proteome</keyword>
<name>A0AAV4P6N6_CAEEX</name>
<evidence type="ECO:0000313" key="2">
    <source>
        <dbReference type="Proteomes" id="UP001054945"/>
    </source>
</evidence>
<gene>
    <name evidence="1" type="ORF">CEXT_13241</name>
</gene>
<dbReference type="EMBL" id="BPLR01021594">
    <property type="protein sequence ID" value="GIX91595.1"/>
    <property type="molecule type" value="Genomic_DNA"/>
</dbReference>
<proteinExistence type="predicted"/>
<sequence length="77" mass="8764">NAFIYILINSNVSESSHVFGQVSTLFWNRSLNATRDLFYRMFSCHFFVGRPKSVTAETRINPLANQDLSPAPDIKVL</sequence>
<reference evidence="1 2" key="1">
    <citation type="submission" date="2021-06" db="EMBL/GenBank/DDBJ databases">
        <title>Caerostris extrusa draft genome.</title>
        <authorList>
            <person name="Kono N."/>
            <person name="Arakawa K."/>
        </authorList>
    </citation>
    <scope>NUCLEOTIDE SEQUENCE [LARGE SCALE GENOMIC DNA]</scope>
</reference>
<feature type="non-terminal residue" evidence="1">
    <location>
        <position position="1"/>
    </location>
</feature>
<dbReference type="Proteomes" id="UP001054945">
    <property type="component" value="Unassembled WGS sequence"/>
</dbReference>